<dbReference type="Proteomes" id="UP000602395">
    <property type="component" value="Unassembled WGS sequence"/>
</dbReference>
<dbReference type="InterPro" id="IPR027417">
    <property type="entry name" value="P-loop_NTPase"/>
</dbReference>
<name>A0ABR7W6S8_9ACTN</name>
<comment type="caution">
    <text evidence="2">The sequence shown here is derived from an EMBL/GenBank/DDBJ whole genome shotgun (WGS) entry which is preliminary data.</text>
</comment>
<organism evidence="2 3">
    <name type="scientific">Gordonia hankookensis</name>
    <dbReference type="NCBI Taxonomy" id="589403"/>
    <lineage>
        <taxon>Bacteria</taxon>
        <taxon>Bacillati</taxon>
        <taxon>Actinomycetota</taxon>
        <taxon>Actinomycetes</taxon>
        <taxon>Mycobacteriales</taxon>
        <taxon>Gordoniaceae</taxon>
        <taxon>Gordonia</taxon>
    </lineage>
</organism>
<feature type="region of interest" description="Disordered" evidence="1">
    <location>
        <begin position="1"/>
        <end position="22"/>
    </location>
</feature>
<reference evidence="2 3" key="1">
    <citation type="submission" date="2020-09" db="EMBL/GenBank/DDBJ databases">
        <title>Novel species in genus Gordonia.</title>
        <authorList>
            <person name="Zhang G."/>
        </authorList>
    </citation>
    <scope>NUCLEOTIDE SEQUENCE [LARGE SCALE GENOMIC DNA]</scope>
    <source>
        <strain evidence="2 3">ON-33</strain>
    </source>
</reference>
<evidence type="ECO:0000313" key="2">
    <source>
        <dbReference type="EMBL" id="MBD1318530.1"/>
    </source>
</evidence>
<proteinExistence type="predicted"/>
<dbReference type="Pfam" id="PF13481">
    <property type="entry name" value="AAA_25"/>
    <property type="match status" value="1"/>
</dbReference>
<dbReference type="RefSeq" id="WP_190265667.1">
    <property type="nucleotide sequence ID" value="NZ_BAABAD010000003.1"/>
</dbReference>
<dbReference type="EMBL" id="JACWMS010000001">
    <property type="protein sequence ID" value="MBD1318530.1"/>
    <property type="molecule type" value="Genomic_DNA"/>
</dbReference>
<keyword evidence="3" id="KW-1185">Reference proteome</keyword>
<sequence length="589" mass="64056">MSDPFTSAGPAWEPPTDPSDSAERAIAVPGPYAADCLTAAEVGEPARAALRSLEWVNIDALRAEEALNPALRVLPTVGDIDGWCRRHGINPTRPAPNGKVDRNTPVHQTEVRLAVAGVGVASRFAISDLIAAQSESGAEWIERALAWVRESALSRDAMRRKTTPTEVALTDLFGFGASIDELAALPTVTPAARVASARLLMLWKQVEYERARQDARAALASEKVRVIELPAVTGLDELLSGDDPEVIARIDRLWPEGGARILLAAAAKFGKTTLVYNLVRSWADGDEFLGAFAVRRPAERIVIVDTEMSRAMVRKWLRSQQITNTEAVVDVICLRGQAGLFDLRNDALRARWAVRLADLGCDMLIFDCLKPVLDALGLSEGTETGMFTEPFDELLHEAGIADALMVTHMGHGMERARGDSSLLGRYDGNWRGLRPDPLLPTRFFAAEDVRDMADDPVAEGQLTFDPATLRLSYVGGDRRAHANDTAAEARMQEMLNVLADDREAHSDDDDYLGMLTTDLRDAVGGKKETLTAAIRLAESRDLLHITRRGRATYHRLADEARDPLNTGTVIEGRFGGFGDTAGSSGPPAR</sequence>
<evidence type="ECO:0000313" key="3">
    <source>
        <dbReference type="Proteomes" id="UP000602395"/>
    </source>
</evidence>
<accession>A0ABR7W6S8</accession>
<dbReference type="SUPFAM" id="SSF52540">
    <property type="entry name" value="P-loop containing nucleoside triphosphate hydrolases"/>
    <property type="match status" value="1"/>
</dbReference>
<evidence type="ECO:0000256" key="1">
    <source>
        <dbReference type="SAM" id="MobiDB-lite"/>
    </source>
</evidence>
<gene>
    <name evidence="2" type="ORF">IDF66_02945</name>
</gene>
<protein>
    <submittedName>
        <fullName evidence="2">AAA family ATPase</fullName>
    </submittedName>
</protein>
<dbReference type="Gene3D" id="3.40.50.300">
    <property type="entry name" value="P-loop containing nucleotide triphosphate hydrolases"/>
    <property type="match status" value="1"/>
</dbReference>